<evidence type="ECO:0000313" key="5">
    <source>
        <dbReference type="Proteomes" id="UP000056732"/>
    </source>
</evidence>
<proteinExistence type="predicted"/>
<evidence type="ECO:0000313" key="4">
    <source>
        <dbReference type="EMBL" id="KVT42238.1"/>
    </source>
</evidence>
<dbReference type="AlphaFoldDB" id="A0AAW3N3C8"/>
<dbReference type="RefSeq" id="WP_059933523.1">
    <property type="nucleotide sequence ID" value="NZ_LPDO01000143.1"/>
</dbReference>
<dbReference type="Pfam" id="PF00698">
    <property type="entry name" value="Acyl_transf_1"/>
    <property type="match status" value="1"/>
</dbReference>
<dbReference type="SUPFAM" id="SSF52151">
    <property type="entry name" value="FabD/lysophospholipase-like"/>
    <property type="match status" value="1"/>
</dbReference>
<dbReference type="InterPro" id="IPR016035">
    <property type="entry name" value="Acyl_Trfase/lysoPLipase"/>
</dbReference>
<name>A0AAW3N3C8_9BURK</name>
<evidence type="ECO:0000256" key="1">
    <source>
        <dbReference type="ARBA" id="ARBA00022450"/>
    </source>
</evidence>
<sequence>MEIPREHDGLPSVYVIPGQGDTPAGALRNLYGLSRLSRAYIDETLDHIEAALRDNQFAFDPCLIRNVLLEEKSTDSIPVGIPQLASFATAICVHRIMEWQQIRPVAIVGQSLGEIAALVCAGVWRIPDGVRAVLALNSAFRPLEGHGGMVMVSASEADTLHLLDQVGRDDLVLACVNGPRQTVVSGPNAALDALMTTSHGRDGIKLHRLPIPYPAHHPALHAAADQFMADIATLPRDTFRIPVYSAVARRRYADDDDLARGLADCFIKPYHMPATLDRLRSDLAHRYIDLGMSGGMSRCIKAILPDAHVYAPTRTTSPVRLVQPTQ</sequence>
<evidence type="ECO:0000256" key="2">
    <source>
        <dbReference type="ARBA" id="ARBA00022553"/>
    </source>
</evidence>
<dbReference type="SUPFAM" id="SSF55048">
    <property type="entry name" value="Probable ACP-binding domain of malonyl-CoA ACP transacylase"/>
    <property type="match status" value="1"/>
</dbReference>
<keyword evidence="2" id="KW-0597">Phosphoprotein</keyword>
<protein>
    <recommendedName>
        <fullName evidence="3">Malonyl-CoA:ACP transacylase (MAT) domain-containing protein</fullName>
    </recommendedName>
</protein>
<dbReference type="EMBL" id="LPDO01000143">
    <property type="protein sequence ID" value="KVT42238.1"/>
    <property type="molecule type" value="Genomic_DNA"/>
</dbReference>
<organism evidence="4 5">
    <name type="scientific">Burkholderia ubonensis</name>
    <dbReference type="NCBI Taxonomy" id="101571"/>
    <lineage>
        <taxon>Bacteria</taxon>
        <taxon>Pseudomonadati</taxon>
        <taxon>Pseudomonadota</taxon>
        <taxon>Betaproteobacteria</taxon>
        <taxon>Burkholderiales</taxon>
        <taxon>Burkholderiaceae</taxon>
        <taxon>Burkholderia</taxon>
        <taxon>Burkholderia cepacia complex</taxon>
    </lineage>
</organism>
<dbReference type="InterPro" id="IPR050091">
    <property type="entry name" value="PKS_NRPS_Biosynth_Enz"/>
</dbReference>
<reference evidence="4 5" key="1">
    <citation type="submission" date="2015-11" db="EMBL/GenBank/DDBJ databases">
        <title>Expanding the genomic diversity of Burkholderia species for the development of highly accurate diagnostics.</title>
        <authorList>
            <person name="Sahl J."/>
            <person name="Keim P."/>
            <person name="Wagner D."/>
        </authorList>
    </citation>
    <scope>NUCLEOTIDE SEQUENCE [LARGE SCALE GENOMIC DNA]</scope>
    <source>
        <strain evidence="4 5">MSMB1137WGS</strain>
    </source>
</reference>
<dbReference type="InterPro" id="IPR001227">
    <property type="entry name" value="Ac_transferase_dom_sf"/>
</dbReference>
<dbReference type="InterPro" id="IPR016036">
    <property type="entry name" value="Malonyl_transacylase_ACP-bd"/>
</dbReference>
<gene>
    <name evidence="4" type="ORF">WK53_18585</name>
</gene>
<evidence type="ECO:0000259" key="3">
    <source>
        <dbReference type="SMART" id="SM00827"/>
    </source>
</evidence>
<dbReference type="PANTHER" id="PTHR43775">
    <property type="entry name" value="FATTY ACID SYNTHASE"/>
    <property type="match status" value="1"/>
</dbReference>
<dbReference type="Gene3D" id="3.40.366.10">
    <property type="entry name" value="Malonyl-Coenzyme A Acyl Carrier Protein, domain 2"/>
    <property type="match status" value="1"/>
</dbReference>
<feature type="domain" description="Malonyl-CoA:ACP transacylase (MAT)" evidence="3">
    <location>
        <begin position="15"/>
        <end position="318"/>
    </location>
</feature>
<keyword evidence="1" id="KW-0596">Phosphopantetheine</keyword>
<dbReference type="Proteomes" id="UP000056732">
    <property type="component" value="Unassembled WGS sequence"/>
</dbReference>
<accession>A0AAW3N3C8</accession>
<dbReference type="InterPro" id="IPR014043">
    <property type="entry name" value="Acyl_transferase_dom"/>
</dbReference>
<dbReference type="GO" id="GO:0006633">
    <property type="term" value="P:fatty acid biosynthetic process"/>
    <property type="evidence" value="ECO:0007669"/>
    <property type="project" value="TreeGrafter"/>
</dbReference>
<comment type="caution">
    <text evidence="4">The sequence shown here is derived from an EMBL/GenBank/DDBJ whole genome shotgun (WGS) entry which is preliminary data.</text>
</comment>
<dbReference type="PANTHER" id="PTHR43775:SF37">
    <property type="entry name" value="SI:DKEY-61P9.11"/>
    <property type="match status" value="1"/>
</dbReference>
<dbReference type="GO" id="GO:0004312">
    <property type="term" value="F:fatty acid synthase activity"/>
    <property type="evidence" value="ECO:0007669"/>
    <property type="project" value="TreeGrafter"/>
</dbReference>
<dbReference type="SMART" id="SM00827">
    <property type="entry name" value="PKS_AT"/>
    <property type="match status" value="1"/>
</dbReference>